<dbReference type="EMBL" id="HG994371">
    <property type="protein sequence ID" value="CAF2003837.1"/>
    <property type="molecule type" value="Genomic_DNA"/>
</dbReference>
<accession>A0A816MJL9</accession>
<reference evidence="1" key="1">
    <citation type="submission" date="2021-01" db="EMBL/GenBank/DDBJ databases">
        <authorList>
            <consortium name="Genoscope - CEA"/>
            <person name="William W."/>
        </authorList>
    </citation>
    <scope>NUCLEOTIDE SEQUENCE</scope>
</reference>
<evidence type="ECO:0000313" key="1">
    <source>
        <dbReference type="EMBL" id="CAF2003837.1"/>
    </source>
</evidence>
<dbReference type="SMR" id="A0A816MJL9"/>
<protein>
    <submittedName>
        <fullName evidence="1">(rape) hypothetical protein</fullName>
    </submittedName>
</protein>
<dbReference type="AlphaFoldDB" id="A0A816MJL9"/>
<dbReference type="Proteomes" id="UP001295469">
    <property type="component" value="Chromosome C07"/>
</dbReference>
<organism evidence="1">
    <name type="scientific">Brassica napus</name>
    <name type="common">Rape</name>
    <dbReference type="NCBI Taxonomy" id="3708"/>
    <lineage>
        <taxon>Eukaryota</taxon>
        <taxon>Viridiplantae</taxon>
        <taxon>Streptophyta</taxon>
        <taxon>Embryophyta</taxon>
        <taxon>Tracheophyta</taxon>
        <taxon>Spermatophyta</taxon>
        <taxon>Magnoliopsida</taxon>
        <taxon>eudicotyledons</taxon>
        <taxon>Gunneridae</taxon>
        <taxon>Pentapetalae</taxon>
        <taxon>rosids</taxon>
        <taxon>malvids</taxon>
        <taxon>Brassicales</taxon>
        <taxon>Brassicaceae</taxon>
        <taxon>Brassiceae</taxon>
        <taxon>Brassica</taxon>
    </lineage>
</organism>
<gene>
    <name evidence="1" type="ORF">DARMORV10_C07P35500.1</name>
</gene>
<sequence>MLLSRILNVTANNLPVLPESIAHCSLVLVFYCKCLNSFYFCPDISKILFGIDSILRPLVKQDASFNNLPSLPTNIGYGTQNLERLSIQLKKHRYFLASVTKCLF</sequence>
<proteinExistence type="predicted"/>
<name>A0A816MJL9_BRANA</name>